<dbReference type="Proteomes" id="UP000539313">
    <property type="component" value="Unassembled WGS sequence"/>
</dbReference>
<protein>
    <submittedName>
        <fullName evidence="2">Uncharacterized protein</fullName>
    </submittedName>
</protein>
<comment type="caution">
    <text evidence="2">The sequence shown here is derived from an EMBL/GenBank/DDBJ whole genome shotgun (WGS) entry which is preliminary data.</text>
</comment>
<sequence length="240" mass="26463">MLRRVHHDVRGDRPPAVRRYLADMRRELRGPAGAKVDILNELGDGLDDAVEAYLDSGLDREAAGRRAVADFGEVAEIAPQLQRELNFAQGRRTAWLLSFLIVIQALIAQFIWTNEPVAAPPRFSPGEGYMLLAHMLDVFQYVTVIVGALAIAAFSWLGRRVPVRPGMVWGVGLFAIVALVAKTVMALLLVALVPGMFQQTLSLMGAVQQLLVWIIPTCYVLGSAWRCLRIVPMPSPLKAR</sequence>
<name>A0A7W3N0Z0_9ACTN</name>
<evidence type="ECO:0000313" key="2">
    <source>
        <dbReference type="EMBL" id="MBA9005508.1"/>
    </source>
</evidence>
<feature type="transmembrane region" description="Helical" evidence="1">
    <location>
        <begin position="93"/>
        <end position="112"/>
    </location>
</feature>
<keyword evidence="3" id="KW-1185">Reference proteome</keyword>
<feature type="transmembrane region" description="Helical" evidence="1">
    <location>
        <begin position="169"/>
        <end position="190"/>
    </location>
</feature>
<dbReference type="AlphaFoldDB" id="A0A7W3N0Z0"/>
<accession>A0A7W3N0Z0</accession>
<feature type="transmembrane region" description="Helical" evidence="1">
    <location>
        <begin position="210"/>
        <end position="228"/>
    </location>
</feature>
<reference evidence="2 3" key="1">
    <citation type="submission" date="2020-08" db="EMBL/GenBank/DDBJ databases">
        <title>Sequencing the genomes of 1000 actinobacteria strains.</title>
        <authorList>
            <person name="Klenk H.-P."/>
        </authorList>
    </citation>
    <scope>NUCLEOTIDE SEQUENCE [LARGE SCALE GENOMIC DNA]</scope>
    <source>
        <strain evidence="2 3">DSM 45823</strain>
    </source>
</reference>
<proteinExistence type="predicted"/>
<dbReference type="EMBL" id="JACJII010000001">
    <property type="protein sequence ID" value="MBA9005508.1"/>
    <property type="molecule type" value="Genomic_DNA"/>
</dbReference>
<keyword evidence="1" id="KW-0812">Transmembrane</keyword>
<dbReference type="InterPro" id="IPR047928">
    <property type="entry name" value="Perm_prefix_1"/>
</dbReference>
<organism evidence="2 3">
    <name type="scientific">Thermomonospora cellulosilytica</name>
    <dbReference type="NCBI Taxonomy" id="1411118"/>
    <lineage>
        <taxon>Bacteria</taxon>
        <taxon>Bacillati</taxon>
        <taxon>Actinomycetota</taxon>
        <taxon>Actinomycetes</taxon>
        <taxon>Streptosporangiales</taxon>
        <taxon>Thermomonosporaceae</taxon>
        <taxon>Thermomonospora</taxon>
    </lineage>
</organism>
<gene>
    <name evidence="2" type="ORF">HNR21_004390</name>
</gene>
<keyword evidence="1" id="KW-1133">Transmembrane helix</keyword>
<keyword evidence="1" id="KW-0472">Membrane</keyword>
<feature type="transmembrane region" description="Helical" evidence="1">
    <location>
        <begin position="138"/>
        <end position="157"/>
    </location>
</feature>
<evidence type="ECO:0000313" key="3">
    <source>
        <dbReference type="Proteomes" id="UP000539313"/>
    </source>
</evidence>
<dbReference type="RefSeq" id="WP_182706682.1">
    <property type="nucleotide sequence ID" value="NZ_JACJII010000001.1"/>
</dbReference>
<dbReference type="NCBIfam" id="NF038403">
    <property type="entry name" value="perm_prefix_1"/>
    <property type="match status" value="1"/>
</dbReference>
<evidence type="ECO:0000256" key="1">
    <source>
        <dbReference type="SAM" id="Phobius"/>
    </source>
</evidence>